<evidence type="ECO:0000313" key="2">
    <source>
        <dbReference type="EMBL" id="EJT71773.1"/>
    </source>
</evidence>
<dbReference type="PROSITE" id="PS51186">
    <property type="entry name" value="GNAT"/>
    <property type="match status" value="1"/>
</dbReference>
<name>J3PC03_GAET3</name>
<dbReference type="AlphaFoldDB" id="J3PC03"/>
<reference evidence="3" key="4">
    <citation type="journal article" date="2015" name="G3 (Bethesda)">
        <title>Genome sequences of three phytopathogenic species of the Magnaporthaceae family of fungi.</title>
        <authorList>
            <person name="Okagaki L.H."/>
            <person name="Nunes C.C."/>
            <person name="Sailsbery J."/>
            <person name="Clay B."/>
            <person name="Brown D."/>
            <person name="John T."/>
            <person name="Oh Y."/>
            <person name="Young N."/>
            <person name="Fitzgerald M."/>
            <person name="Haas B.J."/>
            <person name="Zeng Q."/>
            <person name="Young S."/>
            <person name="Adiconis X."/>
            <person name="Fan L."/>
            <person name="Levin J.Z."/>
            <person name="Mitchell T.K."/>
            <person name="Okubara P.A."/>
            <person name="Farman M.L."/>
            <person name="Kohn L.M."/>
            <person name="Birren B."/>
            <person name="Ma L.-J."/>
            <person name="Dean R.A."/>
        </authorList>
    </citation>
    <scope>NUCLEOTIDE SEQUENCE</scope>
    <source>
        <strain evidence="3">R3-111a-1</strain>
    </source>
</reference>
<evidence type="ECO:0000259" key="1">
    <source>
        <dbReference type="PROSITE" id="PS51186"/>
    </source>
</evidence>
<reference evidence="2" key="3">
    <citation type="submission" date="2010-09" db="EMBL/GenBank/DDBJ databases">
        <title>Annotation of Gaeumannomyces graminis var. tritici R3-111a-1.</title>
        <authorList>
            <consortium name="The Broad Institute Genome Sequencing Platform"/>
            <person name="Ma L.-J."/>
            <person name="Dead R."/>
            <person name="Young S.K."/>
            <person name="Zeng Q."/>
            <person name="Gargeya S."/>
            <person name="Fitzgerald M."/>
            <person name="Haas B."/>
            <person name="Abouelleil A."/>
            <person name="Alvarado L."/>
            <person name="Arachchi H.M."/>
            <person name="Berlin A."/>
            <person name="Brown A."/>
            <person name="Chapman S.B."/>
            <person name="Chen Z."/>
            <person name="Dunbar C."/>
            <person name="Freedman E."/>
            <person name="Gearin G."/>
            <person name="Gellesch M."/>
            <person name="Goldberg J."/>
            <person name="Griggs A."/>
            <person name="Gujja S."/>
            <person name="Heiman D."/>
            <person name="Howarth C."/>
            <person name="Larson L."/>
            <person name="Lui A."/>
            <person name="MacDonald P.J.P."/>
            <person name="Mehta T."/>
            <person name="Montmayeur A."/>
            <person name="Murphy C."/>
            <person name="Neiman D."/>
            <person name="Pearson M."/>
            <person name="Priest M."/>
            <person name="Roberts A."/>
            <person name="Saif S."/>
            <person name="Shea T."/>
            <person name="Shenoy N."/>
            <person name="Sisk P."/>
            <person name="Stolte C."/>
            <person name="Sykes S."/>
            <person name="Yandava C."/>
            <person name="Wortman J."/>
            <person name="Nusbaum C."/>
            <person name="Birren B."/>
        </authorList>
    </citation>
    <scope>NUCLEOTIDE SEQUENCE</scope>
    <source>
        <strain evidence="2">R3-111a-1</strain>
    </source>
</reference>
<reference evidence="2" key="2">
    <citation type="submission" date="2010-07" db="EMBL/GenBank/DDBJ databases">
        <authorList>
            <consortium name="The Broad Institute Genome Sequencing Platform"/>
            <consortium name="Broad Institute Genome Sequencing Center for Infectious Disease"/>
            <person name="Ma L.-J."/>
            <person name="Dead R."/>
            <person name="Young S."/>
            <person name="Zeng Q."/>
            <person name="Koehrsen M."/>
            <person name="Alvarado L."/>
            <person name="Berlin A."/>
            <person name="Chapman S.B."/>
            <person name="Chen Z."/>
            <person name="Freedman E."/>
            <person name="Gellesch M."/>
            <person name="Goldberg J."/>
            <person name="Griggs A."/>
            <person name="Gujja S."/>
            <person name="Heilman E.R."/>
            <person name="Heiman D."/>
            <person name="Hepburn T."/>
            <person name="Howarth C."/>
            <person name="Jen D."/>
            <person name="Larson L."/>
            <person name="Mehta T."/>
            <person name="Neiman D."/>
            <person name="Pearson M."/>
            <person name="Roberts A."/>
            <person name="Saif S."/>
            <person name="Shea T."/>
            <person name="Shenoy N."/>
            <person name="Sisk P."/>
            <person name="Stolte C."/>
            <person name="Sykes S."/>
            <person name="Walk T."/>
            <person name="White J."/>
            <person name="Yandava C."/>
            <person name="Haas B."/>
            <person name="Nusbaum C."/>
            <person name="Birren B."/>
        </authorList>
    </citation>
    <scope>NUCLEOTIDE SEQUENCE</scope>
    <source>
        <strain evidence="2">R3-111a-1</strain>
    </source>
</reference>
<proteinExistence type="predicted"/>
<dbReference type="RefSeq" id="XP_009227170.1">
    <property type="nucleotide sequence ID" value="XM_009228906.1"/>
</dbReference>
<dbReference type="GeneID" id="20351485"/>
<protein>
    <recommendedName>
        <fullName evidence="1">N-acetyltransferase domain-containing protein</fullName>
    </recommendedName>
</protein>
<dbReference type="InterPro" id="IPR000182">
    <property type="entry name" value="GNAT_dom"/>
</dbReference>
<dbReference type="EMBL" id="GL385400">
    <property type="protein sequence ID" value="EJT71773.1"/>
    <property type="molecule type" value="Genomic_DNA"/>
</dbReference>
<dbReference type="EnsemblFungi" id="EJT71773">
    <property type="protein sequence ID" value="EJT71773"/>
    <property type="gene ID" value="GGTG_11027"/>
</dbReference>
<dbReference type="PANTHER" id="PTHR43415:SF3">
    <property type="entry name" value="GNAT-FAMILY ACETYLTRANSFERASE"/>
    <property type="match status" value="1"/>
</dbReference>
<organism evidence="2">
    <name type="scientific">Gaeumannomyces tritici (strain R3-111a-1)</name>
    <name type="common">Wheat and barley take-all root rot fungus</name>
    <name type="synonym">Gaeumannomyces graminis var. tritici</name>
    <dbReference type="NCBI Taxonomy" id="644352"/>
    <lineage>
        <taxon>Eukaryota</taxon>
        <taxon>Fungi</taxon>
        <taxon>Dikarya</taxon>
        <taxon>Ascomycota</taxon>
        <taxon>Pezizomycotina</taxon>
        <taxon>Sordariomycetes</taxon>
        <taxon>Sordariomycetidae</taxon>
        <taxon>Magnaporthales</taxon>
        <taxon>Magnaporthaceae</taxon>
        <taxon>Gaeumannomyces</taxon>
    </lineage>
</organism>
<dbReference type="VEuPathDB" id="FungiDB:GGTG_11027"/>
<keyword evidence="4" id="KW-1185">Reference proteome</keyword>
<feature type="domain" description="N-acetyltransferase" evidence="1">
    <location>
        <begin position="45"/>
        <end position="202"/>
    </location>
</feature>
<dbReference type="PANTHER" id="PTHR43415">
    <property type="entry name" value="SPERMIDINE N(1)-ACETYLTRANSFERASE"/>
    <property type="match status" value="1"/>
</dbReference>
<dbReference type="OrthoDB" id="64477at2759"/>
<reference evidence="4" key="1">
    <citation type="submission" date="2010-07" db="EMBL/GenBank/DDBJ databases">
        <title>The genome sequence of Gaeumannomyces graminis var. tritici strain R3-111a-1.</title>
        <authorList>
            <consortium name="The Broad Institute Genome Sequencing Platform"/>
            <person name="Ma L.-J."/>
            <person name="Dead R."/>
            <person name="Young S."/>
            <person name="Zeng Q."/>
            <person name="Koehrsen M."/>
            <person name="Alvarado L."/>
            <person name="Berlin A."/>
            <person name="Chapman S.B."/>
            <person name="Chen Z."/>
            <person name="Freedman E."/>
            <person name="Gellesch M."/>
            <person name="Goldberg J."/>
            <person name="Griggs A."/>
            <person name="Gujja S."/>
            <person name="Heilman E.R."/>
            <person name="Heiman D."/>
            <person name="Hepburn T."/>
            <person name="Howarth C."/>
            <person name="Jen D."/>
            <person name="Larson L."/>
            <person name="Mehta T."/>
            <person name="Neiman D."/>
            <person name="Pearson M."/>
            <person name="Roberts A."/>
            <person name="Saif S."/>
            <person name="Shea T."/>
            <person name="Shenoy N."/>
            <person name="Sisk P."/>
            <person name="Stolte C."/>
            <person name="Sykes S."/>
            <person name="Walk T."/>
            <person name="White J."/>
            <person name="Yandava C."/>
            <person name="Haas B."/>
            <person name="Nusbaum C."/>
            <person name="Birren B."/>
        </authorList>
    </citation>
    <scope>NUCLEOTIDE SEQUENCE [LARGE SCALE GENOMIC DNA]</scope>
    <source>
        <strain evidence="4">R3-111a-1</strain>
    </source>
</reference>
<accession>J3PC03</accession>
<dbReference type="Proteomes" id="UP000006039">
    <property type="component" value="Unassembled WGS sequence"/>
</dbReference>
<evidence type="ECO:0000313" key="3">
    <source>
        <dbReference type="EnsemblFungi" id="EJT71773"/>
    </source>
</evidence>
<gene>
    <name evidence="3" type="primary">20351485</name>
    <name evidence="2" type="ORF">GGTG_11027</name>
</gene>
<dbReference type="HOGENOM" id="CLU_013985_3_2_1"/>
<reference evidence="3" key="5">
    <citation type="submission" date="2018-04" db="UniProtKB">
        <authorList>
            <consortium name="EnsemblFungi"/>
        </authorList>
    </citation>
    <scope>IDENTIFICATION</scope>
    <source>
        <strain evidence="3">R3-111a-1</strain>
    </source>
</reference>
<evidence type="ECO:0000313" key="4">
    <source>
        <dbReference type="Proteomes" id="UP000006039"/>
    </source>
</evidence>
<sequence>MTSDVSNLFASERLVFRAMEDNDEDKAWYHTLKNDPTSFATADLELLRPQSRKRTDQDFLELQKDTLAVVICLPAAQDPAAAADGAPRPPHPPPKPTPIGILCLCETAGSAYWSHHRECHVVLEVAAGHRDKGYGTEALNWALDWAFTCANMHRVSLGVLEYNARGRHVYEKIGFRPEGAYRKTHYHQRRYWDHLIYGMLEEEWVELRKGTAVAARCL</sequence>
<dbReference type="GO" id="GO:0016747">
    <property type="term" value="F:acyltransferase activity, transferring groups other than amino-acyl groups"/>
    <property type="evidence" value="ECO:0007669"/>
    <property type="project" value="InterPro"/>
</dbReference>
<dbReference type="SUPFAM" id="SSF55729">
    <property type="entry name" value="Acyl-CoA N-acyltransferases (Nat)"/>
    <property type="match status" value="1"/>
</dbReference>
<dbReference type="InterPro" id="IPR016181">
    <property type="entry name" value="Acyl_CoA_acyltransferase"/>
</dbReference>
<dbReference type="eggNOG" id="ENOG502RY5I">
    <property type="taxonomic scope" value="Eukaryota"/>
</dbReference>
<dbReference type="Pfam" id="PF00583">
    <property type="entry name" value="Acetyltransf_1"/>
    <property type="match status" value="1"/>
</dbReference>
<dbReference type="Gene3D" id="3.40.630.30">
    <property type="match status" value="1"/>
</dbReference>